<keyword evidence="3" id="KW-1185">Reference proteome</keyword>
<sequence length="546" mass="55592">MSAGRLVIVGDVLTMDPARPRVAAVAIADGLVAATGDADEVRRAVPAGTPEVRVAGTVVPGFVDSHVHLLWAGRRAARVSLTGATSIAEIQRRLRAHAAAHPGDGWIEADDDLDPWDLAENRLPTAAELEAAAPGRGVLLDRRGHDALAGTTALRLAGITAATPDPPGGRVERDAHGDPTGLLVEHPAVALVRAVLPPPSDADRRAWIEAGQRELLVHGITAATDPAVAGPELAAYADAARAGALRLRVTAMPLGSADTGFAALDRAVADCGLERADPRMLRRGPTKLFLDGGGSLGTALLSAPWPGTEGYHGNQTLSRDVLLAHCRDAARAGRGAGVHAVGDAAIDLVLDVLAEVDAETPIAGLGFHLIHAYLGPGAAAMGAARSLGVRVSAHPALQWDFGAGLVDRLGEERAAAANPLRAWLDAGVEVGGGSDGPGPPIAPLHGMWQARTRRVRGREAPLGPDQAITAAEALALFTTGAAAITGGHGTGRLRPGGPADLAVLDGDPLAVEPDALRDIRVTATIVGGTVVHGGLGAAGRRTVAGF</sequence>
<dbReference type="Gene3D" id="3.10.310.70">
    <property type="match status" value="1"/>
</dbReference>
<accession>A0AAE3ZLW2</accession>
<evidence type="ECO:0000313" key="3">
    <source>
        <dbReference type="Proteomes" id="UP001183629"/>
    </source>
</evidence>
<dbReference type="Gene3D" id="3.20.20.140">
    <property type="entry name" value="Metal-dependent hydrolases"/>
    <property type="match status" value="1"/>
</dbReference>
<feature type="domain" description="Amidohydrolase 3" evidence="1">
    <location>
        <begin position="56"/>
        <end position="532"/>
    </location>
</feature>
<dbReference type="RefSeq" id="WP_310410250.1">
    <property type="nucleotide sequence ID" value="NZ_JAVDYC010000001.1"/>
</dbReference>
<protein>
    <submittedName>
        <fullName evidence="2">Amidohydrolase YtcJ</fullName>
    </submittedName>
</protein>
<comment type="caution">
    <text evidence="2">The sequence shown here is derived from an EMBL/GenBank/DDBJ whole genome shotgun (WGS) entry which is preliminary data.</text>
</comment>
<name>A0AAE3ZLW2_9ACTN</name>
<organism evidence="2 3">
    <name type="scientific">Catenuloplanes niger</name>
    <dbReference type="NCBI Taxonomy" id="587534"/>
    <lineage>
        <taxon>Bacteria</taxon>
        <taxon>Bacillati</taxon>
        <taxon>Actinomycetota</taxon>
        <taxon>Actinomycetes</taxon>
        <taxon>Micromonosporales</taxon>
        <taxon>Micromonosporaceae</taxon>
        <taxon>Catenuloplanes</taxon>
    </lineage>
</organism>
<dbReference type="SUPFAM" id="SSF51338">
    <property type="entry name" value="Composite domain of metallo-dependent hydrolases"/>
    <property type="match status" value="2"/>
</dbReference>
<dbReference type="InterPro" id="IPR011059">
    <property type="entry name" value="Metal-dep_hydrolase_composite"/>
</dbReference>
<proteinExistence type="predicted"/>
<dbReference type="SUPFAM" id="SSF51556">
    <property type="entry name" value="Metallo-dependent hydrolases"/>
    <property type="match status" value="1"/>
</dbReference>
<dbReference type="PANTHER" id="PTHR22642:SF2">
    <property type="entry name" value="PROTEIN LONG AFTER FAR-RED 3"/>
    <property type="match status" value="1"/>
</dbReference>
<evidence type="ECO:0000259" key="1">
    <source>
        <dbReference type="Pfam" id="PF07969"/>
    </source>
</evidence>
<dbReference type="AlphaFoldDB" id="A0AAE3ZLW2"/>
<dbReference type="InterPro" id="IPR032466">
    <property type="entry name" value="Metal_Hydrolase"/>
</dbReference>
<dbReference type="PANTHER" id="PTHR22642">
    <property type="entry name" value="IMIDAZOLONEPROPIONASE"/>
    <property type="match status" value="1"/>
</dbReference>
<dbReference type="InterPro" id="IPR013108">
    <property type="entry name" value="Amidohydro_3"/>
</dbReference>
<evidence type="ECO:0000313" key="2">
    <source>
        <dbReference type="EMBL" id="MDR7321317.1"/>
    </source>
</evidence>
<dbReference type="GO" id="GO:0016810">
    <property type="term" value="F:hydrolase activity, acting on carbon-nitrogen (but not peptide) bonds"/>
    <property type="evidence" value="ECO:0007669"/>
    <property type="project" value="InterPro"/>
</dbReference>
<dbReference type="Proteomes" id="UP001183629">
    <property type="component" value="Unassembled WGS sequence"/>
</dbReference>
<dbReference type="Pfam" id="PF07969">
    <property type="entry name" value="Amidohydro_3"/>
    <property type="match status" value="1"/>
</dbReference>
<reference evidence="2 3" key="1">
    <citation type="submission" date="2023-07" db="EMBL/GenBank/DDBJ databases">
        <title>Sequencing the genomes of 1000 actinobacteria strains.</title>
        <authorList>
            <person name="Klenk H.-P."/>
        </authorList>
    </citation>
    <scope>NUCLEOTIDE SEQUENCE [LARGE SCALE GENOMIC DNA]</scope>
    <source>
        <strain evidence="2 3">DSM 44711</strain>
    </source>
</reference>
<gene>
    <name evidence="2" type="ORF">J2S44_001567</name>
</gene>
<dbReference type="EMBL" id="JAVDYC010000001">
    <property type="protein sequence ID" value="MDR7321317.1"/>
    <property type="molecule type" value="Genomic_DNA"/>
</dbReference>
<dbReference type="Gene3D" id="2.30.40.10">
    <property type="entry name" value="Urease, subunit C, domain 1"/>
    <property type="match status" value="1"/>
</dbReference>